<evidence type="ECO:0000313" key="3">
    <source>
        <dbReference type="EMBL" id="KRY27483.1"/>
    </source>
</evidence>
<feature type="coiled-coil region" evidence="1">
    <location>
        <begin position="171"/>
        <end position="201"/>
    </location>
</feature>
<organism evidence="3 4">
    <name type="scientific">Trichinella spiralis</name>
    <name type="common">Trichina worm</name>
    <dbReference type="NCBI Taxonomy" id="6334"/>
    <lineage>
        <taxon>Eukaryota</taxon>
        <taxon>Metazoa</taxon>
        <taxon>Ecdysozoa</taxon>
        <taxon>Nematoda</taxon>
        <taxon>Enoplea</taxon>
        <taxon>Dorylaimia</taxon>
        <taxon>Trichinellida</taxon>
        <taxon>Trichinellidae</taxon>
        <taxon>Trichinella</taxon>
    </lineage>
</organism>
<sequence length="1437" mass="160795">MKCFISTSNNHQLIDKLGQIAVRLHESEQLVFIVFIKNRIIMECDDEDYSNSSNGASVSELAALAVESVQDHFRIATLNFKEHSCMQMAEKSRMVIEDGHGKEIELLQKLCDDKQRILDDTTNEMTKMREKQRAELAIMEGRLNGAEAINEKLKYEVQLLREGWQNAIKRHKEIEEKKRELKTLQNFLDEKENTIAVLSEKLMLNEHVEKVLMESETLFGDFDLPATSTAYFLKNAKLSVCQLNGLYLQCRESLKKIVAENTTLKKDLLSITNHCKSDLRPKLEAEVQRRMNLEIQCNEFESSIKEIQSKISHGECGADILKSENQKFAQGKSEDSLCRTKEEVHTVDSMGGQQRSLYTEVGSLRSLLEIERSRYATVEQLLNECRSELEKVNKEKDALKSEIGRLMGVEAGLKHRLAEFTGENAQLEEWTVAKQRCEKAIEEVTSQLRLVEARPLPPSPEIQLHLHQPETADGQCAKLQMENAILLAAMDQLMEQNKQELQRYAENRQQLCDQVNQLERENRELAAELSSGNHASSGDASGGGGGGSRAGSNLIQSGVDVAVVDAMAFVCEAGDDDNDQPTLDQLQRCLMRYKCMEEQRRAEEDEKQQCGIVGSELLEAFDRQRQLTDRLAYCESALAKSVCEHTAAGRRARSAGWEAESWRRKWLIQCAQLSRLKRKLVASKCKIVQLKNALQLSGEKIQSHTASWKREKKTLRDHFQRKLREYEKNEIHMNRLLPELERQLAVKQKALFDTEMALQEARTDCSIEVKRRQDAESQLEQFIGVISLDVEADASSYMEKSQNEPILKQQLIKSQAMVAHLEAQLESQRQLEVALISRLDRLRQYSNTAFYAQCRRNALKRSLQFCKGALAKAEKKCRRLGAGKRCLLLLTEGMRSFLKKLEITDTELDGKFSLLDQRFEELTNIQMHMARERLYQTLRSVRTELASRVEAEKQLTGLLNCAEQKISELMGKSGDQVCGEMEVVHGCELAEEADKSLPETTGNDIPQSSSPSCVDEHPMEEEQSTVPTAPKNIDSVGDDQSPKKSSPTAVVSVKPAPVLTEKPGKFNERKTAASVAVSSSSGSTWSRTQVITSHKQKSNIPSLLSPECLLQPVQLIGRNFHPVLCSIVPAVPFHPGIELLNPLQPSDLPPPTLRHSNLVSVQLVPCDPASLRHGTGRVRGIGVHAAPQTSVAQEMMANAVANQQLQSPTLDTNRNSRRRPIVWESTDEQQLERSPRGRARGRPRKRTPRPGEQTRAKFVNGVLINGDKTRGVSMTAEVVAPDRMNGLRTKGLSIRGVSALGDIMMGFNTLGDKTIGLRMKGLRMIGQSTSGEMISGNITTGESIAELITLGDNVSVPSAKGDNMIGPSTAGDKTAVDSRIGLRITGARALGARFFAHFTDMIHQSNPTFCFVQLQIQLLFLQKGKTIIGHIVVLILG</sequence>
<dbReference type="Proteomes" id="UP000054776">
    <property type="component" value="Unassembled WGS sequence"/>
</dbReference>
<feature type="region of interest" description="Disordered" evidence="2">
    <location>
        <begin position="1204"/>
        <end position="1254"/>
    </location>
</feature>
<feature type="compositionally biased region" description="Polar residues" evidence="2">
    <location>
        <begin position="998"/>
        <end position="1012"/>
    </location>
</feature>
<feature type="compositionally biased region" description="Low complexity" evidence="2">
    <location>
        <begin position="527"/>
        <end position="539"/>
    </location>
</feature>
<gene>
    <name evidence="3" type="ORF">T01_3825</name>
</gene>
<dbReference type="OrthoDB" id="5918959at2759"/>
<proteinExistence type="predicted"/>
<feature type="region of interest" description="Disordered" evidence="2">
    <location>
        <begin position="527"/>
        <end position="551"/>
    </location>
</feature>
<reference evidence="3 4" key="1">
    <citation type="submission" date="2015-01" db="EMBL/GenBank/DDBJ databases">
        <title>Evolution of Trichinella species and genotypes.</title>
        <authorList>
            <person name="Korhonen P.K."/>
            <person name="Edoardo P."/>
            <person name="Giuseppe L.R."/>
            <person name="Gasser R.B."/>
        </authorList>
    </citation>
    <scope>NUCLEOTIDE SEQUENCE [LARGE SCALE GENOMIC DNA]</scope>
    <source>
        <strain evidence="3">ISS3</strain>
    </source>
</reference>
<evidence type="ECO:0000256" key="2">
    <source>
        <dbReference type="SAM" id="MobiDB-lite"/>
    </source>
</evidence>
<feature type="compositionally biased region" description="Gly residues" evidence="2">
    <location>
        <begin position="540"/>
        <end position="549"/>
    </location>
</feature>
<comment type="caution">
    <text evidence="3">The sequence shown here is derived from an EMBL/GenBank/DDBJ whole genome shotgun (WGS) entry which is preliminary data.</text>
</comment>
<keyword evidence="1" id="KW-0175">Coiled coil</keyword>
<feature type="region of interest" description="Disordered" evidence="2">
    <location>
        <begin position="996"/>
        <end position="1052"/>
    </location>
</feature>
<evidence type="ECO:0000256" key="1">
    <source>
        <dbReference type="SAM" id="Coils"/>
    </source>
</evidence>
<feature type="compositionally biased region" description="Basic residues" evidence="2">
    <location>
        <begin position="1236"/>
        <end position="1248"/>
    </location>
</feature>
<accession>A0A0V1ARS9</accession>
<protein>
    <submittedName>
        <fullName evidence="3">Uncharacterized protein</fullName>
    </submittedName>
</protein>
<keyword evidence="4" id="KW-1185">Reference proteome</keyword>
<dbReference type="EMBL" id="JYDH01000253">
    <property type="protein sequence ID" value="KRY27483.1"/>
    <property type="molecule type" value="Genomic_DNA"/>
</dbReference>
<feature type="compositionally biased region" description="Polar residues" evidence="2">
    <location>
        <begin position="1204"/>
        <end position="1213"/>
    </location>
</feature>
<evidence type="ECO:0000313" key="4">
    <source>
        <dbReference type="Proteomes" id="UP000054776"/>
    </source>
</evidence>
<feature type="coiled-coil region" evidence="1">
    <location>
        <begin position="104"/>
        <end position="131"/>
    </location>
</feature>
<feature type="coiled-coil region" evidence="1">
    <location>
        <begin position="673"/>
        <end position="743"/>
    </location>
</feature>
<name>A0A0V1ARS9_TRISP</name>